<name>A0AAD7HIV6_9AGAR</name>
<comment type="caution">
    <text evidence="1">The sequence shown here is derived from an EMBL/GenBank/DDBJ whole genome shotgun (WGS) entry which is preliminary data.</text>
</comment>
<dbReference type="Proteomes" id="UP001215280">
    <property type="component" value="Unassembled WGS sequence"/>
</dbReference>
<dbReference type="EMBL" id="JARJLG010000267">
    <property type="protein sequence ID" value="KAJ7721552.1"/>
    <property type="molecule type" value="Genomic_DNA"/>
</dbReference>
<evidence type="ECO:0000313" key="2">
    <source>
        <dbReference type="Proteomes" id="UP001215280"/>
    </source>
</evidence>
<proteinExistence type="predicted"/>
<protein>
    <submittedName>
        <fullName evidence="1">Uncharacterized protein</fullName>
    </submittedName>
</protein>
<evidence type="ECO:0000313" key="1">
    <source>
        <dbReference type="EMBL" id="KAJ7721552.1"/>
    </source>
</evidence>
<sequence length="455" mass="50644">MYQIEALGPDDELSAATSYPNPFVGKAHVFQPQGLLVITGLPGIVRLPSLLLSSLLNDPNTGKTMFLALIFHLRMAANLPTLHMVTESYATVYVHGAVWTVSADALPNAFGMKWIPDETWCLLDCNTRSRNIPGTFVQASRYIVIAASPRGENLLATKDFTTHARHAYLDSGDKRKVADFEERINRAALKLSKIDKDIIRSSLTASAMNNFTLVIPDEVCHMLLSIFPTDDQDRTVFTVKSPSEAMTDKALAILAHDLPTARQEFFQFCVGVQNAAARGWSATLFNRFYHDILIAGGVWLLNAMKQGTEGSKNTWWEVDESTAFLLCADKELCIHNTNNTLDHEPVSLNSVRLPEGENRPAMPGVYYIPDRQNFPTFDSFYIDKPGHAFGFQASITLDGHIKPSGVEWLQTHGIVEITYILITPDTIKGRRRVKMPHALANGLHFDLFCHVALPF</sequence>
<dbReference type="AlphaFoldDB" id="A0AAD7HIV6"/>
<gene>
    <name evidence="1" type="ORF">DFH07DRAFT_857710</name>
</gene>
<reference evidence="1" key="1">
    <citation type="submission" date="2023-03" db="EMBL/GenBank/DDBJ databases">
        <title>Massive genome expansion in bonnet fungi (Mycena s.s.) driven by repeated elements and novel gene families across ecological guilds.</title>
        <authorList>
            <consortium name="Lawrence Berkeley National Laboratory"/>
            <person name="Harder C.B."/>
            <person name="Miyauchi S."/>
            <person name="Viragh M."/>
            <person name="Kuo A."/>
            <person name="Thoen E."/>
            <person name="Andreopoulos B."/>
            <person name="Lu D."/>
            <person name="Skrede I."/>
            <person name="Drula E."/>
            <person name="Henrissat B."/>
            <person name="Morin E."/>
            <person name="Kohler A."/>
            <person name="Barry K."/>
            <person name="LaButti K."/>
            <person name="Morin E."/>
            <person name="Salamov A."/>
            <person name="Lipzen A."/>
            <person name="Mereny Z."/>
            <person name="Hegedus B."/>
            <person name="Baldrian P."/>
            <person name="Stursova M."/>
            <person name="Weitz H."/>
            <person name="Taylor A."/>
            <person name="Grigoriev I.V."/>
            <person name="Nagy L.G."/>
            <person name="Martin F."/>
            <person name="Kauserud H."/>
        </authorList>
    </citation>
    <scope>NUCLEOTIDE SEQUENCE</scope>
    <source>
        <strain evidence="1">CBHHK188m</strain>
    </source>
</reference>
<keyword evidence="2" id="KW-1185">Reference proteome</keyword>
<organism evidence="1 2">
    <name type="scientific">Mycena maculata</name>
    <dbReference type="NCBI Taxonomy" id="230809"/>
    <lineage>
        <taxon>Eukaryota</taxon>
        <taxon>Fungi</taxon>
        <taxon>Dikarya</taxon>
        <taxon>Basidiomycota</taxon>
        <taxon>Agaricomycotina</taxon>
        <taxon>Agaricomycetes</taxon>
        <taxon>Agaricomycetidae</taxon>
        <taxon>Agaricales</taxon>
        <taxon>Marasmiineae</taxon>
        <taxon>Mycenaceae</taxon>
        <taxon>Mycena</taxon>
    </lineage>
</organism>
<accession>A0AAD7HIV6</accession>